<organism evidence="2 3">
    <name type="scientific">Gordoniibacillus kamchatkensis</name>
    <dbReference type="NCBI Taxonomy" id="1590651"/>
    <lineage>
        <taxon>Bacteria</taxon>
        <taxon>Bacillati</taxon>
        <taxon>Bacillota</taxon>
        <taxon>Bacilli</taxon>
        <taxon>Bacillales</taxon>
        <taxon>Paenibacillaceae</taxon>
        <taxon>Gordoniibacillus</taxon>
    </lineage>
</organism>
<dbReference type="Proteomes" id="UP000031967">
    <property type="component" value="Unassembled WGS sequence"/>
</dbReference>
<feature type="transmembrane region" description="Helical" evidence="1">
    <location>
        <begin position="33"/>
        <end position="53"/>
    </location>
</feature>
<gene>
    <name evidence="2" type="ORF">SD70_19850</name>
</gene>
<evidence type="ECO:0000313" key="2">
    <source>
        <dbReference type="EMBL" id="KIL39436.1"/>
    </source>
</evidence>
<proteinExistence type="predicted"/>
<evidence type="ECO:0000313" key="3">
    <source>
        <dbReference type="Proteomes" id="UP000031967"/>
    </source>
</evidence>
<dbReference type="EMBL" id="JXAK01000037">
    <property type="protein sequence ID" value="KIL39436.1"/>
    <property type="molecule type" value="Genomic_DNA"/>
</dbReference>
<protein>
    <submittedName>
        <fullName evidence="2">Uncharacterized protein</fullName>
    </submittedName>
</protein>
<keyword evidence="3" id="KW-1185">Reference proteome</keyword>
<comment type="caution">
    <text evidence="2">The sequence shown here is derived from an EMBL/GenBank/DDBJ whole genome shotgun (WGS) entry which is preliminary data.</text>
</comment>
<keyword evidence="1" id="KW-0812">Transmembrane</keyword>
<keyword evidence="1" id="KW-1133">Transmembrane helix</keyword>
<sequence>MDPIFTVVFPIVAFLFLATDWPRLKQMSRGIKLAYAVFFALSCCLFATRTLGIEPLTPPYLFYTYVSPAIESMLGLQ</sequence>
<dbReference type="RefSeq" id="WP_041049256.1">
    <property type="nucleotide sequence ID" value="NZ_JXAK01000037.1"/>
</dbReference>
<reference evidence="2 3" key="1">
    <citation type="submission" date="2014-12" db="EMBL/GenBank/DDBJ databases">
        <title>Draft genome sequence of Paenibacillus kamchatkensis strain B-2647.</title>
        <authorList>
            <person name="Karlyshev A.V."/>
            <person name="Kudryashova E.B."/>
        </authorList>
    </citation>
    <scope>NUCLEOTIDE SEQUENCE [LARGE SCALE GENOMIC DNA]</scope>
    <source>
        <strain evidence="2 3">VKM B-2647</strain>
    </source>
</reference>
<feature type="transmembrane region" description="Helical" evidence="1">
    <location>
        <begin position="6"/>
        <end position="21"/>
    </location>
</feature>
<keyword evidence="1" id="KW-0472">Membrane</keyword>
<evidence type="ECO:0000256" key="1">
    <source>
        <dbReference type="SAM" id="Phobius"/>
    </source>
</evidence>
<accession>A0ABR5AEG7</accession>
<name>A0ABR5AEG7_9BACL</name>